<feature type="transmembrane region" description="Helical" evidence="8">
    <location>
        <begin position="77"/>
        <end position="96"/>
    </location>
</feature>
<evidence type="ECO:0000256" key="2">
    <source>
        <dbReference type="ARBA" id="ARBA00005346"/>
    </source>
</evidence>
<evidence type="ECO:0000313" key="10">
    <source>
        <dbReference type="EMBL" id="SDU12904.1"/>
    </source>
</evidence>
<evidence type="ECO:0000256" key="6">
    <source>
        <dbReference type="ARBA" id="ARBA00023136"/>
    </source>
</evidence>
<feature type="domain" description="NADH:quinone oxidoreductase/Mrp antiporter transmembrane" evidence="9">
    <location>
        <begin position="128"/>
        <end position="417"/>
    </location>
</feature>
<evidence type="ECO:0000256" key="4">
    <source>
        <dbReference type="ARBA" id="ARBA00022692"/>
    </source>
</evidence>
<feature type="transmembrane region" description="Helical" evidence="8">
    <location>
        <begin position="204"/>
        <end position="229"/>
    </location>
</feature>
<comment type="subcellular location">
    <subcellularLocation>
        <location evidence="1">Cell membrane</location>
        <topology evidence="1">Multi-pass membrane protein</topology>
    </subcellularLocation>
    <subcellularLocation>
        <location evidence="7">Membrane</location>
        <topology evidence="7">Multi-pass membrane protein</topology>
    </subcellularLocation>
</comment>
<dbReference type="Proteomes" id="UP000243924">
    <property type="component" value="Chromosome I"/>
</dbReference>
<feature type="transmembrane region" description="Helical" evidence="8">
    <location>
        <begin position="269"/>
        <end position="291"/>
    </location>
</feature>
<feature type="transmembrane region" description="Helical" evidence="8">
    <location>
        <begin position="108"/>
        <end position="126"/>
    </location>
</feature>
<organism evidence="10 11">
    <name type="scientific">Halopseudomonas salegens</name>
    <dbReference type="NCBI Taxonomy" id="1434072"/>
    <lineage>
        <taxon>Bacteria</taxon>
        <taxon>Pseudomonadati</taxon>
        <taxon>Pseudomonadota</taxon>
        <taxon>Gammaproteobacteria</taxon>
        <taxon>Pseudomonadales</taxon>
        <taxon>Pseudomonadaceae</taxon>
        <taxon>Halopseudomonas</taxon>
    </lineage>
</organism>
<dbReference type="PANTHER" id="PTHR42703:SF1">
    <property type="entry name" value="NA(+)_H(+) ANTIPORTER SUBUNIT D1"/>
    <property type="match status" value="1"/>
</dbReference>
<feature type="transmembrane region" description="Helical" evidence="8">
    <location>
        <begin position="34"/>
        <end position="57"/>
    </location>
</feature>
<keyword evidence="6 8" id="KW-0472">Membrane</keyword>
<dbReference type="PANTHER" id="PTHR42703">
    <property type="entry name" value="NADH DEHYDROGENASE"/>
    <property type="match status" value="1"/>
</dbReference>
<dbReference type="RefSeq" id="WP_092386374.1">
    <property type="nucleotide sequence ID" value="NZ_LT629787.1"/>
</dbReference>
<keyword evidence="3" id="KW-1003">Cell membrane</keyword>
<dbReference type="InterPro" id="IPR050586">
    <property type="entry name" value="CPA3_Na-H_Antiporter_D"/>
</dbReference>
<proteinExistence type="inferred from homology"/>
<feature type="transmembrane region" description="Helical" evidence="8">
    <location>
        <begin position="163"/>
        <end position="184"/>
    </location>
</feature>
<evidence type="ECO:0000256" key="7">
    <source>
        <dbReference type="RuleBase" id="RU000320"/>
    </source>
</evidence>
<reference evidence="11" key="1">
    <citation type="submission" date="2016-10" db="EMBL/GenBank/DDBJ databases">
        <authorList>
            <person name="Varghese N."/>
            <person name="Submissions S."/>
        </authorList>
    </citation>
    <scope>NUCLEOTIDE SEQUENCE [LARGE SCALE GENOMIC DNA]</scope>
    <source>
        <strain evidence="11">CECT 8338</strain>
    </source>
</reference>
<feature type="transmembrane region" description="Helical" evidence="8">
    <location>
        <begin position="6"/>
        <end position="22"/>
    </location>
</feature>
<feature type="transmembrane region" description="Helical" evidence="8">
    <location>
        <begin position="448"/>
        <end position="467"/>
    </location>
</feature>
<dbReference type="InterPro" id="IPR003918">
    <property type="entry name" value="NADH_UbQ_OxRdtase"/>
</dbReference>
<evidence type="ECO:0000256" key="8">
    <source>
        <dbReference type="SAM" id="Phobius"/>
    </source>
</evidence>
<dbReference type="EMBL" id="LT629787">
    <property type="protein sequence ID" value="SDU12904.1"/>
    <property type="molecule type" value="Genomic_DNA"/>
</dbReference>
<feature type="transmembrane region" description="Helical" evidence="8">
    <location>
        <begin position="236"/>
        <end position="257"/>
    </location>
</feature>
<feature type="transmembrane region" description="Helical" evidence="8">
    <location>
        <begin position="132"/>
        <end position="151"/>
    </location>
</feature>
<dbReference type="STRING" id="1434072.SAMN05216210_1931"/>
<evidence type="ECO:0000256" key="1">
    <source>
        <dbReference type="ARBA" id="ARBA00004651"/>
    </source>
</evidence>
<dbReference type="PRINTS" id="PR01437">
    <property type="entry name" value="NUOXDRDTASE4"/>
</dbReference>
<comment type="similarity">
    <text evidence="2">Belongs to the CPA3 antiporters (TC 2.A.63) subunit D family.</text>
</comment>
<gene>
    <name evidence="10" type="ORF">SAMN05216210_1931</name>
</gene>
<evidence type="ECO:0000256" key="3">
    <source>
        <dbReference type="ARBA" id="ARBA00022475"/>
    </source>
</evidence>
<evidence type="ECO:0000256" key="5">
    <source>
        <dbReference type="ARBA" id="ARBA00022989"/>
    </source>
</evidence>
<keyword evidence="5 8" id="KW-1133">Transmembrane helix</keyword>
<name>A0A1H2FZV6_9GAMM</name>
<evidence type="ECO:0000259" key="9">
    <source>
        <dbReference type="Pfam" id="PF00361"/>
    </source>
</evidence>
<sequence>MNVLLVLPVIIPLTTLLLALLFKRQHQLVSAISLLGTVALLATGVYLVILAHQGVMLSGQMAGWQAPYGISLVIDRLSAVMVAITGVIGLATLVYAQRQPMPADFLRDINLFVQGLLAGICGAFITADIFNLYVWFEVLLIGSFALIALGGGERRLSGAMTYLVLNMLATLMFLMAAGLVYGATGTLNMGELAWLFRAGEASDAAWLGVIVMLLSFSIKAALFPLFGWLPASYHVAWTPVSALFAGLLTKVGVYALIRIVTLLWPEPGIVHTVLLWVACATMLIGVLGAAAQTEVRRILSFHIVSQVGYMVLGLALATPLALAGAVFYLIHHIVVKANLFFVAGIAARLSGSERLAAMGGLYHSKPLLAVLFAIPALSLAGIPPLSGFWAKFVLVKASLDAGVWWATFFALLTGIFTLLSMSKIWNESFLKAHPQPELVTNNGDGPRGAWVTVAVLGAITVVIGFGAGPVMDYAMAAADQLVAAPAYLQLVSPEVN</sequence>
<dbReference type="GO" id="GO:0005886">
    <property type="term" value="C:plasma membrane"/>
    <property type="evidence" value="ECO:0007669"/>
    <property type="project" value="UniProtKB-SubCell"/>
</dbReference>
<evidence type="ECO:0000313" key="11">
    <source>
        <dbReference type="Proteomes" id="UP000243924"/>
    </source>
</evidence>
<dbReference type="InterPro" id="IPR001750">
    <property type="entry name" value="ND/Mrp_TM"/>
</dbReference>
<keyword evidence="11" id="KW-1185">Reference proteome</keyword>
<feature type="transmembrane region" description="Helical" evidence="8">
    <location>
        <begin position="367"/>
        <end position="390"/>
    </location>
</feature>
<feature type="transmembrane region" description="Helical" evidence="8">
    <location>
        <begin position="402"/>
        <end position="421"/>
    </location>
</feature>
<dbReference type="GO" id="GO:0042773">
    <property type="term" value="P:ATP synthesis coupled electron transport"/>
    <property type="evidence" value="ECO:0007669"/>
    <property type="project" value="InterPro"/>
</dbReference>
<accession>A0A1H2FZV6</accession>
<dbReference type="AlphaFoldDB" id="A0A1H2FZV6"/>
<dbReference type="GO" id="GO:0008137">
    <property type="term" value="F:NADH dehydrogenase (ubiquinone) activity"/>
    <property type="evidence" value="ECO:0007669"/>
    <property type="project" value="InterPro"/>
</dbReference>
<protein>
    <submittedName>
        <fullName evidence="10">Multisubunit sodium/proton antiporter, MrpD subunit</fullName>
    </submittedName>
</protein>
<dbReference type="OrthoDB" id="9768329at2"/>
<keyword evidence="4 7" id="KW-0812">Transmembrane</keyword>
<dbReference type="Pfam" id="PF00361">
    <property type="entry name" value="Proton_antipo_M"/>
    <property type="match status" value="1"/>
</dbReference>